<protein>
    <submittedName>
        <fullName evidence="2">Nucleoside-diphosphate-sugar epimerase</fullName>
    </submittedName>
</protein>
<dbReference type="Gene3D" id="3.40.50.720">
    <property type="entry name" value="NAD(P)-binding Rossmann-like Domain"/>
    <property type="match status" value="1"/>
</dbReference>
<dbReference type="PANTHER" id="PTHR48079">
    <property type="entry name" value="PROTEIN YEEZ"/>
    <property type="match status" value="1"/>
</dbReference>
<dbReference type="Pfam" id="PF01370">
    <property type="entry name" value="Epimerase"/>
    <property type="match status" value="1"/>
</dbReference>
<dbReference type="AlphaFoldDB" id="A0A7X0FQ92"/>
<sequence>MTDVLVLGGTGWLSGRVAREWLARGARVTCLARGGRPAPDGAALVVGDRETRDAYAAVAAHEWDEVVDVSSMPSHVAQAAGALGERARHWTYVSSLSVYAADDVAGADESAALAEPALPGDAYDYARAKSAAEASVRAACGDRAAVVRPGLIVGDGDPTDRFGYWVGRFALAADGPVLVPGDERRSQVIDVDDLARFLVDRGEKRWHGVANATGPSAPLSDVLRAARAVAGHTGTVVAASDADLLAHDVAYWMGPRSLPLWLPADMPGFATRSIETYLREGGQHAPLTETLERALAHERALGLERERRAGLTRPDELSIIDALGA</sequence>
<evidence type="ECO:0000313" key="2">
    <source>
        <dbReference type="EMBL" id="MBB6391559.1"/>
    </source>
</evidence>
<dbReference type="InterPro" id="IPR001509">
    <property type="entry name" value="Epimerase_deHydtase"/>
</dbReference>
<dbReference type="EMBL" id="JACHML010000001">
    <property type="protein sequence ID" value="MBB6391559.1"/>
    <property type="molecule type" value="Genomic_DNA"/>
</dbReference>
<evidence type="ECO:0000259" key="1">
    <source>
        <dbReference type="Pfam" id="PF01370"/>
    </source>
</evidence>
<feature type="domain" description="NAD-dependent epimerase/dehydratase" evidence="1">
    <location>
        <begin position="4"/>
        <end position="199"/>
    </location>
</feature>
<name>A0A7X0FQ92_9MICO</name>
<dbReference type="Proteomes" id="UP000537775">
    <property type="component" value="Unassembled WGS sequence"/>
</dbReference>
<proteinExistence type="predicted"/>
<organism evidence="2 3">
    <name type="scientific">Microbacterium thalassium</name>
    <dbReference type="NCBI Taxonomy" id="362649"/>
    <lineage>
        <taxon>Bacteria</taxon>
        <taxon>Bacillati</taxon>
        <taxon>Actinomycetota</taxon>
        <taxon>Actinomycetes</taxon>
        <taxon>Micrococcales</taxon>
        <taxon>Microbacteriaceae</taxon>
        <taxon>Microbacterium</taxon>
    </lineage>
</organism>
<dbReference type="GO" id="GO:0004029">
    <property type="term" value="F:aldehyde dehydrogenase (NAD+) activity"/>
    <property type="evidence" value="ECO:0007669"/>
    <property type="project" value="TreeGrafter"/>
</dbReference>
<dbReference type="InterPro" id="IPR051783">
    <property type="entry name" value="NAD(P)-dependent_oxidoreduct"/>
</dbReference>
<keyword evidence="3" id="KW-1185">Reference proteome</keyword>
<dbReference type="SUPFAM" id="SSF51735">
    <property type="entry name" value="NAD(P)-binding Rossmann-fold domains"/>
    <property type="match status" value="1"/>
</dbReference>
<reference evidence="2 3" key="1">
    <citation type="submission" date="2020-08" db="EMBL/GenBank/DDBJ databases">
        <title>Sequencing the genomes of 1000 actinobacteria strains.</title>
        <authorList>
            <person name="Klenk H.-P."/>
        </authorList>
    </citation>
    <scope>NUCLEOTIDE SEQUENCE [LARGE SCALE GENOMIC DNA]</scope>
    <source>
        <strain evidence="2 3">DSM 12511</strain>
    </source>
</reference>
<gene>
    <name evidence="2" type="ORF">HD594_001872</name>
</gene>
<dbReference type="GO" id="GO:0005737">
    <property type="term" value="C:cytoplasm"/>
    <property type="evidence" value="ECO:0007669"/>
    <property type="project" value="TreeGrafter"/>
</dbReference>
<dbReference type="PANTHER" id="PTHR48079:SF6">
    <property type="entry name" value="NAD(P)-BINDING DOMAIN-CONTAINING PROTEIN-RELATED"/>
    <property type="match status" value="1"/>
</dbReference>
<dbReference type="InterPro" id="IPR036291">
    <property type="entry name" value="NAD(P)-bd_dom_sf"/>
</dbReference>
<comment type="caution">
    <text evidence="2">The sequence shown here is derived from an EMBL/GenBank/DDBJ whole genome shotgun (WGS) entry which is preliminary data.</text>
</comment>
<evidence type="ECO:0000313" key="3">
    <source>
        <dbReference type="Proteomes" id="UP000537775"/>
    </source>
</evidence>
<accession>A0A7X0FQ92</accession>
<dbReference type="RefSeq" id="WP_184750717.1">
    <property type="nucleotide sequence ID" value="NZ_BAAAJR010000007.1"/>
</dbReference>